<dbReference type="InterPro" id="IPR013749">
    <property type="entry name" value="PM/HMP-P_kinase-1"/>
</dbReference>
<dbReference type="OrthoDB" id="9800808at2"/>
<dbReference type="GO" id="GO:0008478">
    <property type="term" value="F:pyridoxal kinase activity"/>
    <property type="evidence" value="ECO:0007669"/>
    <property type="project" value="UniProtKB-EC"/>
</dbReference>
<name>A0A023CY48_9LACO</name>
<dbReference type="InterPro" id="IPR004625">
    <property type="entry name" value="PyrdxlKinase"/>
</dbReference>
<feature type="domain" description="Pyridoxamine kinase/Phosphomethylpyrimidine kinase" evidence="6">
    <location>
        <begin position="75"/>
        <end position="261"/>
    </location>
</feature>
<dbReference type="STRING" id="1423806.FD15_GL000526"/>
<organism evidence="7 8">
    <name type="scientific">Liquorilactobacillus sucicola DSM 21376 = JCM 15457</name>
    <dbReference type="NCBI Taxonomy" id="1423806"/>
    <lineage>
        <taxon>Bacteria</taxon>
        <taxon>Bacillati</taxon>
        <taxon>Bacillota</taxon>
        <taxon>Bacilli</taxon>
        <taxon>Lactobacillales</taxon>
        <taxon>Lactobacillaceae</taxon>
        <taxon>Liquorilactobacillus</taxon>
    </lineage>
</organism>
<protein>
    <recommendedName>
        <fullName evidence="1">pyridoxal kinase</fullName>
        <ecNumber evidence="1">2.7.1.35</ecNumber>
    </recommendedName>
</protein>
<dbReference type="GO" id="GO:0009443">
    <property type="term" value="P:pyridoxal 5'-phosphate salvage"/>
    <property type="evidence" value="ECO:0007669"/>
    <property type="project" value="InterPro"/>
</dbReference>
<dbReference type="InterPro" id="IPR029056">
    <property type="entry name" value="Ribokinase-like"/>
</dbReference>
<keyword evidence="4 7" id="KW-0418">Kinase</keyword>
<dbReference type="SUPFAM" id="SSF53613">
    <property type="entry name" value="Ribokinase-like"/>
    <property type="match status" value="1"/>
</dbReference>
<keyword evidence="3" id="KW-0547">Nucleotide-binding</keyword>
<evidence type="ECO:0000259" key="6">
    <source>
        <dbReference type="Pfam" id="PF08543"/>
    </source>
</evidence>
<dbReference type="eggNOG" id="COG2240">
    <property type="taxonomic scope" value="Bacteria"/>
</dbReference>
<evidence type="ECO:0000256" key="3">
    <source>
        <dbReference type="ARBA" id="ARBA00022741"/>
    </source>
</evidence>
<evidence type="ECO:0000256" key="2">
    <source>
        <dbReference type="ARBA" id="ARBA00022679"/>
    </source>
</evidence>
<dbReference type="PATRIC" id="fig|1423806.3.peg.534"/>
<dbReference type="GO" id="GO:0005524">
    <property type="term" value="F:ATP binding"/>
    <property type="evidence" value="ECO:0007669"/>
    <property type="project" value="UniProtKB-KW"/>
</dbReference>
<sequence>MKGMKKRGRLLLAEDISAIGSLSTTVALPLLVLQGITPALLPTSILSTQSEGYGQPISLPVAQWVPRVLQHWNQQKLKIDGALIGYIGDLQVGKRLVTFLTKNKLPFVFIDPVFADGGKLYPNLAATQLEIMCQLIQQAHIITPNYTEALLLTAGRIESEGDQQQAFSECELLERLEKMMQHHGRAVITGVEQAGKIGCIWRDENGCVRRSMFPRLHGHFYGSGDVFAALLTAFLWKGRPFSESVSEATLLTYQALKDTADANIERRAGIDISGIMRELAQKNTD</sequence>
<dbReference type="Pfam" id="PF08543">
    <property type="entry name" value="Phos_pyr_kin"/>
    <property type="match status" value="1"/>
</dbReference>
<dbReference type="Gene3D" id="3.40.1190.20">
    <property type="match status" value="1"/>
</dbReference>
<evidence type="ECO:0000313" key="7">
    <source>
        <dbReference type="EMBL" id="KRN06963.1"/>
    </source>
</evidence>
<dbReference type="PANTHER" id="PTHR10534">
    <property type="entry name" value="PYRIDOXAL KINASE"/>
    <property type="match status" value="1"/>
</dbReference>
<dbReference type="EC" id="2.7.1.35" evidence="1"/>
<accession>A0A023CY48</accession>
<keyword evidence="5" id="KW-0067">ATP-binding</keyword>
<evidence type="ECO:0000313" key="8">
    <source>
        <dbReference type="Proteomes" id="UP000050961"/>
    </source>
</evidence>
<evidence type="ECO:0000256" key="1">
    <source>
        <dbReference type="ARBA" id="ARBA00012104"/>
    </source>
</evidence>
<dbReference type="AlphaFoldDB" id="A0A023CY48"/>
<evidence type="ECO:0000256" key="4">
    <source>
        <dbReference type="ARBA" id="ARBA00022777"/>
    </source>
</evidence>
<keyword evidence="2" id="KW-0808">Transferase</keyword>
<proteinExistence type="predicted"/>
<gene>
    <name evidence="7" type="ORF">FD15_GL000526</name>
</gene>
<dbReference type="PANTHER" id="PTHR10534:SF2">
    <property type="entry name" value="PYRIDOXAL KINASE"/>
    <property type="match status" value="1"/>
</dbReference>
<keyword evidence="8" id="KW-1185">Reference proteome</keyword>
<dbReference type="Proteomes" id="UP000050961">
    <property type="component" value="Unassembled WGS sequence"/>
</dbReference>
<comment type="caution">
    <text evidence="7">The sequence shown here is derived from an EMBL/GenBank/DDBJ whole genome shotgun (WGS) entry which is preliminary data.</text>
</comment>
<evidence type="ECO:0000256" key="5">
    <source>
        <dbReference type="ARBA" id="ARBA00022840"/>
    </source>
</evidence>
<dbReference type="GO" id="GO:0005829">
    <property type="term" value="C:cytosol"/>
    <property type="evidence" value="ECO:0007669"/>
    <property type="project" value="TreeGrafter"/>
</dbReference>
<dbReference type="EMBL" id="AYZF01000008">
    <property type="protein sequence ID" value="KRN06963.1"/>
    <property type="molecule type" value="Genomic_DNA"/>
</dbReference>
<reference evidence="7 8" key="1">
    <citation type="journal article" date="2015" name="Genome Announc.">
        <title>Expanding the biotechnology potential of lactobacilli through comparative genomics of 213 strains and associated genera.</title>
        <authorList>
            <person name="Sun Z."/>
            <person name="Harris H.M."/>
            <person name="McCann A."/>
            <person name="Guo C."/>
            <person name="Argimon S."/>
            <person name="Zhang W."/>
            <person name="Yang X."/>
            <person name="Jeffery I.B."/>
            <person name="Cooney J.C."/>
            <person name="Kagawa T.F."/>
            <person name="Liu W."/>
            <person name="Song Y."/>
            <person name="Salvetti E."/>
            <person name="Wrobel A."/>
            <person name="Rasinkangas P."/>
            <person name="Parkhill J."/>
            <person name="Rea M.C."/>
            <person name="O'Sullivan O."/>
            <person name="Ritari J."/>
            <person name="Douillard F.P."/>
            <person name="Paul Ross R."/>
            <person name="Yang R."/>
            <person name="Briner A.E."/>
            <person name="Felis G.E."/>
            <person name="de Vos W.M."/>
            <person name="Barrangou R."/>
            <person name="Klaenhammer T.R."/>
            <person name="Caufield P.W."/>
            <person name="Cui Y."/>
            <person name="Zhang H."/>
            <person name="O'Toole P.W."/>
        </authorList>
    </citation>
    <scope>NUCLEOTIDE SEQUENCE [LARGE SCALE GENOMIC DNA]</scope>
    <source>
        <strain evidence="7 8">DSM 21376</strain>
    </source>
</reference>